<proteinExistence type="predicted"/>
<comment type="caution">
    <text evidence="1">The sequence shown here is derived from an EMBL/GenBank/DDBJ whole genome shotgun (WGS) entry which is preliminary data.</text>
</comment>
<dbReference type="InterPro" id="IPR001387">
    <property type="entry name" value="Cro/C1-type_HTH"/>
</dbReference>
<dbReference type="Gene3D" id="1.10.260.40">
    <property type="entry name" value="lambda repressor-like DNA-binding domains"/>
    <property type="match status" value="1"/>
</dbReference>
<dbReference type="AlphaFoldDB" id="A0A853G4H4"/>
<sequence>MNMRKGIEKKGHQLRLALRAAMYQRSHSTSYVANHVGISQSYLSELMRGDKPMEHVSDRHLRAFAAYLGVPPVAGFVLAGRLDASDFLEEIPPLKERLAKALSTVCASPSAAEAQIQESDLATLPVPVKMLIVLLYQQTQQADLFRASQAWWESRRIVFQD</sequence>
<protein>
    <submittedName>
        <fullName evidence="1">Helix-turn-helix domain-containing protein</fullName>
    </submittedName>
</protein>
<dbReference type="GO" id="GO:0003677">
    <property type="term" value="F:DNA binding"/>
    <property type="evidence" value="ECO:0007669"/>
    <property type="project" value="InterPro"/>
</dbReference>
<evidence type="ECO:0000313" key="2">
    <source>
        <dbReference type="Proteomes" id="UP000559809"/>
    </source>
</evidence>
<keyword evidence="2" id="KW-1185">Reference proteome</keyword>
<organism evidence="1 2">
    <name type="scientific">Parapusillimonas granuli</name>
    <dbReference type="NCBI Taxonomy" id="380911"/>
    <lineage>
        <taxon>Bacteria</taxon>
        <taxon>Pseudomonadati</taxon>
        <taxon>Pseudomonadota</taxon>
        <taxon>Betaproteobacteria</taxon>
        <taxon>Burkholderiales</taxon>
        <taxon>Alcaligenaceae</taxon>
        <taxon>Parapusillimonas</taxon>
    </lineage>
</organism>
<accession>A0A853G4H4</accession>
<dbReference type="InterPro" id="IPR010982">
    <property type="entry name" value="Lambda_DNA-bd_dom_sf"/>
</dbReference>
<dbReference type="SUPFAM" id="SSF47413">
    <property type="entry name" value="lambda repressor-like DNA-binding domains"/>
    <property type="match status" value="1"/>
</dbReference>
<dbReference type="CDD" id="cd00093">
    <property type="entry name" value="HTH_XRE"/>
    <property type="match status" value="1"/>
</dbReference>
<name>A0A853G4H4_9BURK</name>
<reference evidence="1 2" key="1">
    <citation type="submission" date="2020-07" db="EMBL/GenBank/DDBJ databases">
        <title>Taxonomic revisions and descriptions of new bacterial species based on genomic comparisons in the high-G+C-content subgroup of the family Alcaligenaceae.</title>
        <authorList>
            <person name="Szabo A."/>
            <person name="Felfoldi T."/>
        </authorList>
    </citation>
    <scope>NUCLEOTIDE SEQUENCE [LARGE SCALE GENOMIC DNA]</scope>
    <source>
        <strain evidence="1 2">LMG 24012</strain>
    </source>
</reference>
<dbReference type="Proteomes" id="UP000559809">
    <property type="component" value="Unassembled WGS sequence"/>
</dbReference>
<evidence type="ECO:0000313" key="1">
    <source>
        <dbReference type="EMBL" id="NYT51793.1"/>
    </source>
</evidence>
<dbReference type="EMBL" id="JACCEM010000016">
    <property type="protein sequence ID" value="NYT51793.1"/>
    <property type="molecule type" value="Genomic_DNA"/>
</dbReference>
<gene>
    <name evidence="1" type="ORF">H0A72_20970</name>
</gene>
<dbReference type="RefSeq" id="WP_180158469.1">
    <property type="nucleotide sequence ID" value="NZ_JACCEM010000016.1"/>
</dbReference>